<dbReference type="GO" id="GO:0043161">
    <property type="term" value="P:proteasome-mediated ubiquitin-dependent protein catabolic process"/>
    <property type="evidence" value="ECO:0007669"/>
    <property type="project" value="TreeGrafter"/>
</dbReference>
<reference evidence="2 3" key="1">
    <citation type="submission" date="2011-02" db="EMBL/GenBank/DDBJ databases">
        <title>The Genome Sequence of Sphaeroforma arctica JP610.</title>
        <authorList>
            <consortium name="The Broad Institute Genome Sequencing Platform"/>
            <person name="Russ C."/>
            <person name="Cuomo C."/>
            <person name="Young S.K."/>
            <person name="Zeng Q."/>
            <person name="Gargeya S."/>
            <person name="Alvarado L."/>
            <person name="Berlin A."/>
            <person name="Chapman S.B."/>
            <person name="Chen Z."/>
            <person name="Freedman E."/>
            <person name="Gellesch M."/>
            <person name="Goldberg J."/>
            <person name="Griggs A."/>
            <person name="Gujja S."/>
            <person name="Heilman E."/>
            <person name="Heiman D."/>
            <person name="Howarth C."/>
            <person name="Mehta T."/>
            <person name="Neiman D."/>
            <person name="Pearson M."/>
            <person name="Roberts A."/>
            <person name="Saif S."/>
            <person name="Shea T."/>
            <person name="Shenoy N."/>
            <person name="Sisk P."/>
            <person name="Stolte C."/>
            <person name="Sykes S."/>
            <person name="White J."/>
            <person name="Yandava C."/>
            <person name="Burger G."/>
            <person name="Gray M.W."/>
            <person name="Holland P.W.H."/>
            <person name="King N."/>
            <person name="Lang F.B.F."/>
            <person name="Roger A.J."/>
            <person name="Ruiz-Trillo I."/>
            <person name="Haas B."/>
            <person name="Nusbaum C."/>
            <person name="Birren B."/>
        </authorList>
    </citation>
    <scope>NUCLEOTIDE SEQUENCE [LARGE SCALE GENOMIC DNA]</scope>
    <source>
        <strain evidence="2 3">JP610</strain>
    </source>
</reference>
<dbReference type="PANTHER" id="PTHR14145">
    <property type="entry name" value="26S PROTESOME SUBUNIT 6"/>
    <property type="match status" value="1"/>
</dbReference>
<evidence type="ECO:0000313" key="2">
    <source>
        <dbReference type="EMBL" id="KNC75634.1"/>
    </source>
</evidence>
<dbReference type="AlphaFoldDB" id="A0A0L0FFU1"/>
<dbReference type="Pfam" id="PF01399">
    <property type="entry name" value="PCI"/>
    <property type="match status" value="1"/>
</dbReference>
<dbReference type="GO" id="GO:0005838">
    <property type="term" value="C:proteasome regulatory particle"/>
    <property type="evidence" value="ECO:0007669"/>
    <property type="project" value="TreeGrafter"/>
</dbReference>
<dbReference type="PROSITE" id="PS50250">
    <property type="entry name" value="PCI"/>
    <property type="match status" value="1"/>
</dbReference>
<dbReference type="InterPro" id="IPR019585">
    <property type="entry name" value="Rpn7/CSN1"/>
</dbReference>
<proteinExistence type="predicted"/>
<keyword evidence="3" id="KW-1185">Reference proteome</keyword>
<dbReference type="eggNOG" id="KOG0687">
    <property type="taxonomic scope" value="Eukaryota"/>
</dbReference>
<dbReference type="InterPro" id="IPR000717">
    <property type="entry name" value="PCI_dom"/>
</dbReference>
<dbReference type="SUPFAM" id="SSF46785">
    <property type="entry name" value="Winged helix' DNA-binding domain"/>
    <property type="match status" value="1"/>
</dbReference>
<dbReference type="GeneID" id="25912348"/>
<accession>A0A0L0FFU1</accession>
<dbReference type="InterPro" id="IPR049549">
    <property type="entry name" value="RPN7_PSMD6_C"/>
</dbReference>
<dbReference type="Pfam" id="PF21154">
    <property type="entry name" value="RPN7_PSMD6_C"/>
    <property type="match status" value="1"/>
</dbReference>
<organism evidence="2 3">
    <name type="scientific">Sphaeroforma arctica JP610</name>
    <dbReference type="NCBI Taxonomy" id="667725"/>
    <lineage>
        <taxon>Eukaryota</taxon>
        <taxon>Ichthyosporea</taxon>
        <taxon>Ichthyophonida</taxon>
        <taxon>Sphaeroforma</taxon>
    </lineage>
</organism>
<sequence length="130" mass="15180">MRSFYQCNYQEFFQSLAEIEGIIKKNRYTYLHYQYYVREMRIRAYSQLLESYRSVTLASIAESFGVTVDFIDRDLSRFIASGALTCKIDKVAGIVETTRLHNQTQSYNEVIKSGDVLLNRVQKLGRVINL</sequence>
<dbReference type="SMART" id="SM00088">
    <property type="entry name" value="PINT"/>
    <property type="match status" value="1"/>
</dbReference>
<dbReference type="PANTHER" id="PTHR14145:SF1">
    <property type="entry name" value="26S PROTEASOME NON-ATPASE REGULATORY SUBUNIT 6"/>
    <property type="match status" value="1"/>
</dbReference>
<feature type="domain" description="PCI" evidence="1">
    <location>
        <begin position="1"/>
        <end position="102"/>
    </location>
</feature>
<evidence type="ECO:0000313" key="3">
    <source>
        <dbReference type="Proteomes" id="UP000054560"/>
    </source>
</evidence>
<dbReference type="STRING" id="667725.A0A0L0FFU1"/>
<dbReference type="EMBL" id="KQ243509">
    <property type="protein sequence ID" value="KNC75634.1"/>
    <property type="molecule type" value="Genomic_DNA"/>
</dbReference>
<protein>
    <recommendedName>
        <fullName evidence="1">PCI domain-containing protein</fullName>
    </recommendedName>
</protein>
<evidence type="ECO:0000259" key="1">
    <source>
        <dbReference type="PROSITE" id="PS50250"/>
    </source>
</evidence>
<dbReference type="Proteomes" id="UP000054560">
    <property type="component" value="Unassembled WGS sequence"/>
</dbReference>
<dbReference type="InterPro" id="IPR036390">
    <property type="entry name" value="WH_DNA-bd_sf"/>
</dbReference>
<dbReference type="OrthoDB" id="1452at2759"/>
<gene>
    <name evidence="2" type="ORF">SARC_11844</name>
</gene>
<dbReference type="Gene3D" id="1.25.40.570">
    <property type="match status" value="1"/>
</dbReference>
<dbReference type="RefSeq" id="XP_014149536.1">
    <property type="nucleotide sequence ID" value="XM_014294061.1"/>
</dbReference>
<name>A0A0L0FFU1_9EUKA</name>